<accession>A0A1J1I8T2</accession>
<name>A0A1J1I8T2_9DIPT</name>
<dbReference type="EMBL" id="CVRI01000044">
    <property type="protein sequence ID" value="CRK96672.1"/>
    <property type="molecule type" value="Genomic_DNA"/>
</dbReference>
<evidence type="ECO:0000313" key="1">
    <source>
        <dbReference type="EMBL" id="CRK96672.1"/>
    </source>
</evidence>
<keyword evidence="2" id="KW-1185">Reference proteome</keyword>
<reference evidence="1 2" key="1">
    <citation type="submission" date="2015-04" db="EMBL/GenBank/DDBJ databases">
        <authorList>
            <person name="Syromyatnikov M.Y."/>
            <person name="Popov V.N."/>
        </authorList>
    </citation>
    <scope>NUCLEOTIDE SEQUENCE [LARGE SCALE GENOMIC DNA]</scope>
</reference>
<gene>
    <name evidence="1" type="ORF">CLUMA_CG010102</name>
</gene>
<proteinExistence type="predicted"/>
<dbReference type="AlphaFoldDB" id="A0A1J1I8T2"/>
<dbReference type="Proteomes" id="UP000183832">
    <property type="component" value="Unassembled WGS sequence"/>
</dbReference>
<organism evidence="1 2">
    <name type="scientific">Clunio marinus</name>
    <dbReference type="NCBI Taxonomy" id="568069"/>
    <lineage>
        <taxon>Eukaryota</taxon>
        <taxon>Metazoa</taxon>
        <taxon>Ecdysozoa</taxon>
        <taxon>Arthropoda</taxon>
        <taxon>Hexapoda</taxon>
        <taxon>Insecta</taxon>
        <taxon>Pterygota</taxon>
        <taxon>Neoptera</taxon>
        <taxon>Endopterygota</taxon>
        <taxon>Diptera</taxon>
        <taxon>Nematocera</taxon>
        <taxon>Chironomoidea</taxon>
        <taxon>Chironomidae</taxon>
        <taxon>Clunio</taxon>
    </lineage>
</organism>
<evidence type="ECO:0000313" key="2">
    <source>
        <dbReference type="Proteomes" id="UP000183832"/>
    </source>
</evidence>
<protein>
    <submittedName>
        <fullName evidence="1">CLUMA_CG010102, isoform A</fullName>
    </submittedName>
</protein>
<sequence length="103" mass="11944">MTTHHTIKLTIKTALKTSRNMHNNELKKSGAEKTFDVLDHSRTSLKEAMNEMFMKSSYALLRNFHLNKDNCIQLIMETFEAVTLTNISSDKLNNILKQFTRII</sequence>